<dbReference type="OrthoDB" id="10338005at2759"/>
<feature type="compositionally biased region" description="Acidic residues" evidence="1">
    <location>
        <begin position="258"/>
        <end position="274"/>
    </location>
</feature>
<dbReference type="Proteomes" id="UP000186817">
    <property type="component" value="Unassembled WGS sequence"/>
</dbReference>
<name>A0A1Q9E447_SYMMI</name>
<dbReference type="EMBL" id="LSRX01000271">
    <property type="protein sequence ID" value="OLQ02196.1"/>
    <property type="molecule type" value="Genomic_DNA"/>
</dbReference>
<sequence length="492" mass="54069">MDRAGCRAERWVPSGCPQLSGLDVNGDFKDPDFNTPGIMQPFWVFASSSIGVRRSREVGGYCLSGTSKAQIERGTYHLGLVDGECPAGDFKCFRAEVVQVDMEAPGSYNVQWQSPDGLRHQEGTNMFKTKNVTSCERRWNKDTSSTVMLYPGFLPKPRDETGSLTGIFTKIHRIIVNDSADIRGNFDAWAVMPCGLIEGRFQGRIALGVADDLSDWRDWRHVLILGHGAFAVESTRTAAEAFLFRPSRSLSIDVRDEAGDEEAEDVDADPEDAADDGHGHDDDDDDDDEMLLMVMLMMMTMVMTKMMMTMVMRNLVLPRAPASERAVQVATRPTSAGRLFEVAAWLVDGSGPGAVVVSEWQSNPAISDVYFLLQAESGADTKFARLNPLVGGFWINGDPRRFVFKFASRTDGARSLATLSFFVQLQNAHEAFFHFLQRSDVVASVQKFVQNGPPEELEDVIGGLPTSPSLAEDLGSTFVGQTLLALGRGLGR</sequence>
<evidence type="ECO:0000256" key="1">
    <source>
        <dbReference type="SAM" id="MobiDB-lite"/>
    </source>
</evidence>
<protein>
    <submittedName>
        <fullName evidence="2">Uncharacterized protein</fullName>
    </submittedName>
</protein>
<evidence type="ECO:0000313" key="3">
    <source>
        <dbReference type="Proteomes" id="UP000186817"/>
    </source>
</evidence>
<accession>A0A1Q9E447</accession>
<feature type="region of interest" description="Disordered" evidence="1">
    <location>
        <begin position="256"/>
        <end position="285"/>
    </location>
</feature>
<organism evidence="2 3">
    <name type="scientific">Symbiodinium microadriaticum</name>
    <name type="common">Dinoflagellate</name>
    <name type="synonym">Zooxanthella microadriatica</name>
    <dbReference type="NCBI Taxonomy" id="2951"/>
    <lineage>
        <taxon>Eukaryota</taxon>
        <taxon>Sar</taxon>
        <taxon>Alveolata</taxon>
        <taxon>Dinophyceae</taxon>
        <taxon>Suessiales</taxon>
        <taxon>Symbiodiniaceae</taxon>
        <taxon>Symbiodinium</taxon>
    </lineage>
</organism>
<evidence type="ECO:0000313" key="2">
    <source>
        <dbReference type="EMBL" id="OLQ02196.1"/>
    </source>
</evidence>
<reference evidence="2 3" key="1">
    <citation type="submission" date="2016-02" db="EMBL/GenBank/DDBJ databases">
        <title>Genome analysis of coral dinoflagellate symbionts highlights evolutionary adaptations to a symbiotic lifestyle.</title>
        <authorList>
            <person name="Aranda M."/>
            <person name="Li Y."/>
            <person name="Liew Y.J."/>
            <person name="Baumgarten S."/>
            <person name="Simakov O."/>
            <person name="Wilson M."/>
            <person name="Piel J."/>
            <person name="Ashoor H."/>
            <person name="Bougouffa S."/>
            <person name="Bajic V.B."/>
            <person name="Ryu T."/>
            <person name="Ravasi T."/>
            <person name="Bayer T."/>
            <person name="Micklem G."/>
            <person name="Kim H."/>
            <person name="Bhak J."/>
            <person name="Lajeunesse T.C."/>
            <person name="Voolstra C.R."/>
        </authorList>
    </citation>
    <scope>NUCLEOTIDE SEQUENCE [LARGE SCALE GENOMIC DNA]</scope>
    <source>
        <strain evidence="2 3">CCMP2467</strain>
    </source>
</reference>
<dbReference type="AlphaFoldDB" id="A0A1Q9E447"/>
<comment type="caution">
    <text evidence="2">The sequence shown here is derived from an EMBL/GenBank/DDBJ whole genome shotgun (WGS) entry which is preliminary data.</text>
</comment>
<gene>
    <name evidence="2" type="ORF">AK812_SmicGene15003</name>
</gene>
<keyword evidence="3" id="KW-1185">Reference proteome</keyword>
<proteinExistence type="predicted"/>